<dbReference type="Proteomes" id="UP000588604">
    <property type="component" value="Unassembled WGS sequence"/>
</dbReference>
<keyword evidence="3" id="KW-0378">Hydrolase</keyword>
<protein>
    <submittedName>
        <fullName evidence="3">Putative endonuclease</fullName>
    </submittedName>
</protein>
<dbReference type="PROSITE" id="PS50164">
    <property type="entry name" value="GIY_YIG"/>
    <property type="match status" value="1"/>
</dbReference>
<dbReference type="CDD" id="cd10449">
    <property type="entry name" value="GIY-YIG_SLX1_like"/>
    <property type="match status" value="1"/>
</dbReference>
<dbReference type="PANTHER" id="PTHR34477:SF1">
    <property type="entry name" value="UPF0213 PROTEIN YHBQ"/>
    <property type="match status" value="1"/>
</dbReference>
<keyword evidence="4" id="KW-1185">Reference proteome</keyword>
<organism evidence="3 4">
    <name type="scientific">Algoriphagus iocasae</name>
    <dbReference type="NCBI Taxonomy" id="1836499"/>
    <lineage>
        <taxon>Bacteria</taxon>
        <taxon>Pseudomonadati</taxon>
        <taxon>Bacteroidota</taxon>
        <taxon>Cytophagia</taxon>
        <taxon>Cytophagales</taxon>
        <taxon>Cyclobacteriaceae</taxon>
        <taxon>Algoriphagus</taxon>
    </lineage>
</organism>
<evidence type="ECO:0000313" key="3">
    <source>
        <dbReference type="EMBL" id="MBB6327054.1"/>
    </source>
</evidence>
<dbReference type="EMBL" id="JACIJO010000002">
    <property type="protein sequence ID" value="MBB6327054.1"/>
    <property type="molecule type" value="Genomic_DNA"/>
</dbReference>
<name>A0A841MQT6_9BACT</name>
<reference evidence="3 4" key="1">
    <citation type="submission" date="2020-08" db="EMBL/GenBank/DDBJ databases">
        <title>Genomic Encyclopedia of Type Strains, Phase IV (KMG-IV): sequencing the most valuable type-strain genomes for metagenomic binning, comparative biology and taxonomic classification.</title>
        <authorList>
            <person name="Goeker M."/>
        </authorList>
    </citation>
    <scope>NUCLEOTIDE SEQUENCE [LARGE SCALE GENOMIC DNA]</scope>
    <source>
        <strain evidence="3 4">DSM 102044</strain>
    </source>
</reference>
<sequence>MFTVYALKSEKDGRIYVGFTQDINRRLKEHDSGKTKSTKGLVPWFVIFTEEVETREEARAREIYLKSGVGKEYLKSL</sequence>
<comment type="caution">
    <text evidence="3">The sequence shown here is derived from an EMBL/GenBank/DDBJ whole genome shotgun (WGS) entry which is preliminary data.</text>
</comment>
<proteinExistence type="inferred from homology"/>
<feature type="domain" description="GIY-YIG" evidence="2">
    <location>
        <begin position="1"/>
        <end position="75"/>
    </location>
</feature>
<dbReference type="GO" id="GO:0004519">
    <property type="term" value="F:endonuclease activity"/>
    <property type="evidence" value="ECO:0007669"/>
    <property type="project" value="UniProtKB-KW"/>
</dbReference>
<gene>
    <name evidence="3" type="ORF">FHS59_002682</name>
</gene>
<dbReference type="PANTHER" id="PTHR34477">
    <property type="entry name" value="UPF0213 PROTEIN YHBQ"/>
    <property type="match status" value="1"/>
</dbReference>
<evidence type="ECO:0000259" key="2">
    <source>
        <dbReference type="PROSITE" id="PS50164"/>
    </source>
</evidence>
<evidence type="ECO:0000256" key="1">
    <source>
        <dbReference type="ARBA" id="ARBA00007435"/>
    </source>
</evidence>
<dbReference type="Pfam" id="PF01541">
    <property type="entry name" value="GIY-YIG"/>
    <property type="match status" value="1"/>
</dbReference>
<evidence type="ECO:0000313" key="4">
    <source>
        <dbReference type="Proteomes" id="UP000588604"/>
    </source>
</evidence>
<dbReference type="InterPro" id="IPR000305">
    <property type="entry name" value="GIY-YIG_endonuc"/>
</dbReference>
<keyword evidence="3" id="KW-0255">Endonuclease</keyword>
<comment type="similarity">
    <text evidence="1">Belongs to the UPF0213 family.</text>
</comment>
<accession>A0A841MQT6</accession>
<dbReference type="RefSeq" id="WP_184495649.1">
    <property type="nucleotide sequence ID" value="NZ_JACIJO010000002.1"/>
</dbReference>
<dbReference type="AlphaFoldDB" id="A0A841MQT6"/>
<dbReference type="InterPro" id="IPR035901">
    <property type="entry name" value="GIY-YIG_endonuc_sf"/>
</dbReference>
<dbReference type="InterPro" id="IPR050190">
    <property type="entry name" value="UPF0213_domain"/>
</dbReference>
<dbReference type="Gene3D" id="3.40.1440.10">
    <property type="entry name" value="GIY-YIG endonuclease"/>
    <property type="match status" value="1"/>
</dbReference>
<keyword evidence="3" id="KW-0540">Nuclease</keyword>
<dbReference type="SUPFAM" id="SSF82771">
    <property type="entry name" value="GIY-YIG endonuclease"/>
    <property type="match status" value="1"/>
</dbReference>